<organism evidence="2 3">
    <name type="scientific">Aquicella lusitana</name>
    <dbReference type="NCBI Taxonomy" id="254246"/>
    <lineage>
        <taxon>Bacteria</taxon>
        <taxon>Pseudomonadati</taxon>
        <taxon>Pseudomonadota</taxon>
        <taxon>Gammaproteobacteria</taxon>
        <taxon>Legionellales</taxon>
        <taxon>Coxiellaceae</taxon>
        <taxon>Aquicella</taxon>
    </lineage>
</organism>
<name>A0A370GPJ5_9COXI</name>
<proteinExistence type="predicted"/>
<evidence type="ECO:0000313" key="2">
    <source>
        <dbReference type="EMBL" id="RDI45230.1"/>
    </source>
</evidence>
<protein>
    <submittedName>
        <fullName evidence="2">Uncharacterized protein</fullName>
    </submittedName>
</protein>
<accession>A0A370GPJ5</accession>
<dbReference type="AlphaFoldDB" id="A0A370GPJ5"/>
<evidence type="ECO:0000313" key="3">
    <source>
        <dbReference type="Proteomes" id="UP000254720"/>
    </source>
</evidence>
<sequence length="484" mass="56081">MLRNKLPTRKLDESFAAPGPIPSIHYVWVGRPSPSDADRKTEIGLEKKGHDREGPEAMAKKNNVNPIYYWCLDDYVSDYKQIFNKNKNIKVFSIQKYVEQYLKMAQKNRDGEAILIAQQMQEIIKFHLKNKERATVRDLVTIKDAFTLFLHVTKDDPQHKTLNGPRYTLDTNVKPREDIQSLSLPYSTKFAYPNLEGSINDCWGIYSPDIKPHIPYQIWKGFFKKWNVAIEYYKTHGHTSKYEELLGLAMVGTMDEVCEDRQNYGETWLWETNYEAIRKKAENEFEQEFGEHAKLTQETSLTNSNTKKEEESTPILVYDLDVEKEYYNTHKRHHLPESVKTPNPKQAKEEVDETTSNKVTPNLATLTPREETFYNALIAAKNYIELHPWVVNYGGKPINVEAREVVVKNNTIKIEGGSKTVPTTIFKQWEIINDALNNYQKGNYRPNSGDLEEGTLQPGTFEVAFNNITSVMVKQLRTSKIYFC</sequence>
<keyword evidence="3" id="KW-1185">Reference proteome</keyword>
<dbReference type="Proteomes" id="UP000254720">
    <property type="component" value="Unassembled WGS sequence"/>
</dbReference>
<reference evidence="2 3" key="1">
    <citation type="submission" date="2018-07" db="EMBL/GenBank/DDBJ databases">
        <title>Genomic Encyclopedia of Type Strains, Phase IV (KMG-IV): sequencing the most valuable type-strain genomes for metagenomic binning, comparative biology and taxonomic classification.</title>
        <authorList>
            <person name="Goeker M."/>
        </authorList>
    </citation>
    <scope>NUCLEOTIDE SEQUENCE [LARGE SCALE GENOMIC DNA]</scope>
    <source>
        <strain evidence="2 3">DSM 16500</strain>
    </source>
</reference>
<dbReference type="RefSeq" id="WP_114834089.1">
    <property type="nucleotide sequence ID" value="NZ_LR699114.1"/>
</dbReference>
<gene>
    <name evidence="2" type="ORF">C8D86_107110</name>
</gene>
<feature type="region of interest" description="Disordered" evidence="1">
    <location>
        <begin position="331"/>
        <end position="357"/>
    </location>
</feature>
<evidence type="ECO:0000256" key="1">
    <source>
        <dbReference type="SAM" id="MobiDB-lite"/>
    </source>
</evidence>
<comment type="caution">
    <text evidence="2">The sequence shown here is derived from an EMBL/GenBank/DDBJ whole genome shotgun (WGS) entry which is preliminary data.</text>
</comment>
<dbReference type="EMBL" id="QQAX01000007">
    <property type="protein sequence ID" value="RDI45230.1"/>
    <property type="molecule type" value="Genomic_DNA"/>
</dbReference>
<dbReference type="OrthoDB" id="5654444at2"/>